<dbReference type="AlphaFoldDB" id="A0A7R9JD07"/>
<dbReference type="EMBL" id="OE184935">
    <property type="protein sequence ID" value="CAD7576981.1"/>
    <property type="molecule type" value="Genomic_DNA"/>
</dbReference>
<proteinExistence type="predicted"/>
<evidence type="ECO:0000256" key="1">
    <source>
        <dbReference type="SAM" id="MobiDB-lite"/>
    </source>
</evidence>
<protein>
    <submittedName>
        <fullName evidence="2">(California timema) hypothetical protein</fullName>
    </submittedName>
</protein>
<accession>A0A7R9JD07</accession>
<evidence type="ECO:0000313" key="2">
    <source>
        <dbReference type="EMBL" id="CAD7576981.1"/>
    </source>
</evidence>
<organism evidence="2">
    <name type="scientific">Timema californicum</name>
    <name type="common">California timema</name>
    <name type="synonym">Walking stick</name>
    <dbReference type="NCBI Taxonomy" id="61474"/>
    <lineage>
        <taxon>Eukaryota</taxon>
        <taxon>Metazoa</taxon>
        <taxon>Ecdysozoa</taxon>
        <taxon>Arthropoda</taxon>
        <taxon>Hexapoda</taxon>
        <taxon>Insecta</taxon>
        <taxon>Pterygota</taxon>
        <taxon>Neoptera</taxon>
        <taxon>Polyneoptera</taxon>
        <taxon>Phasmatodea</taxon>
        <taxon>Timematodea</taxon>
        <taxon>Timematoidea</taxon>
        <taxon>Timematidae</taxon>
        <taxon>Timema</taxon>
    </lineage>
</organism>
<feature type="region of interest" description="Disordered" evidence="1">
    <location>
        <begin position="87"/>
        <end position="126"/>
    </location>
</feature>
<reference evidence="2" key="1">
    <citation type="submission" date="2020-11" db="EMBL/GenBank/DDBJ databases">
        <authorList>
            <person name="Tran Van P."/>
        </authorList>
    </citation>
    <scope>NUCLEOTIDE SEQUENCE</scope>
</reference>
<feature type="compositionally biased region" description="Basic residues" evidence="1">
    <location>
        <begin position="98"/>
        <end position="112"/>
    </location>
</feature>
<sequence>MVKLLYFESVMNGGRAEEFRVSDAKGWEGDESAKELFHVWKKLRRKCVGEQTETSFGMSNKVTPTSSEKKQNKNYVIPSFLDHILWPTESPQKSSKPKEKKKGSHTQKRLKNGCHTGKPNRSTGLYSLRANRPVPRLTLSFQIRSKRDATLEALIGQESAPKPPPPLKDHKCKNSCISQLQLSIHCTMLKMKSH</sequence>
<name>A0A7R9JD07_TIMCA</name>
<gene>
    <name evidence="2" type="ORF">TCMB3V08_LOCUS9541</name>
</gene>